<dbReference type="OrthoDB" id="169813at2157"/>
<dbReference type="InterPro" id="IPR026371">
    <property type="entry name" value="PGF_CTERM"/>
</dbReference>
<evidence type="ECO:0000313" key="4">
    <source>
        <dbReference type="EMBL" id="ACV13157.1"/>
    </source>
</evidence>
<reference evidence="4 5" key="1">
    <citation type="journal article" date="2009" name="Stand. Genomic Sci.">
        <title>Complete genome sequence of Halorhabdus utahensis type strain (AX-2).</title>
        <authorList>
            <person name="Anderson I."/>
            <person name="Tindall B.J."/>
            <person name="Pomrenke H."/>
            <person name="Goker M."/>
            <person name="Lapidus A."/>
            <person name="Nolan M."/>
            <person name="Copeland A."/>
            <person name="Glavina Del Rio T."/>
            <person name="Chen F."/>
            <person name="Tice H."/>
            <person name="Cheng J.F."/>
            <person name="Lucas S."/>
            <person name="Chertkov O."/>
            <person name="Bruce D."/>
            <person name="Brettin T."/>
            <person name="Detter J.C."/>
            <person name="Han C."/>
            <person name="Goodwin L."/>
            <person name="Land M."/>
            <person name="Hauser L."/>
            <person name="Chang Y.J."/>
            <person name="Jeffries C.D."/>
            <person name="Pitluck S."/>
            <person name="Pati A."/>
            <person name="Mavromatis K."/>
            <person name="Ivanova N."/>
            <person name="Ovchinnikova G."/>
            <person name="Chen A."/>
            <person name="Palaniappan K."/>
            <person name="Chain P."/>
            <person name="Rohde M."/>
            <person name="Bristow J."/>
            <person name="Eisen J.A."/>
            <person name="Markowitz V."/>
            <person name="Hugenholtz P."/>
            <person name="Kyrpides N.C."/>
            <person name="Klenk H.P."/>
        </authorList>
    </citation>
    <scope>NUCLEOTIDE SEQUENCE [LARGE SCALE GENOMIC DNA]</scope>
    <source>
        <strain evidence="5">DSM 12940 / JCM 11049 / AX-2</strain>
    </source>
</reference>
<evidence type="ECO:0000256" key="3">
    <source>
        <dbReference type="SAM" id="Phobius"/>
    </source>
</evidence>
<evidence type="ECO:0000256" key="1">
    <source>
        <dbReference type="ARBA" id="ARBA00022729"/>
    </source>
</evidence>
<dbReference type="Proteomes" id="UP000002071">
    <property type="component" value="Chromosome"/>
</dbReference>
<keyword evidence="1" id="KW-0732">Signal</keyword>
<name>C7NRY2_HALUD</name>
<dbReference type="AlphaFoldDB" id="C7NRY2"/>
<dbReference type="eggNOG" id="arCOG10293">
    <property type="taxonomic scope" value="Archaea"/>
</dbReference>
<keyword evidence="3" id="KW-0812">Transmembrane</keyword>
<organism evidence="4 5">
    <name type="scientific">Halorhabdus utahensis (strain DSM 12940 / JCM 11049 / AX-2)</name>
    <dbReference type="NCBI Taxonomy" id="519442"/>
    <lineage>
        <taxon>Archaea</taxon>
        <taxon>Methanobacteriati</taxon>
        <taxon>Methanobacteriota</taxon>
        <taxon>Stenosarchaea group</taxon>
        <taxon>Halobacteria</taxon>
        <taxon>Halobacteriales</taxon>
        <taxon>Haloarculaceae</taxon>
        <taxon>Halorhabdus</taxon>
    </lineage>
</organism>
<dbReference type="STRING" id="519442.Huta_2996"/>
<keyword evidence="3" id="KW-1133">Transmembrane helix</keyword>
<dbReference type="EMBL" id="CP001687">
    <property type="protein sequence ID" value="ACV13157.1"/>
    <property type="molecule type" value="Genomic_DNA"/>
</dbReference>
<dbReference type="NCBIfam" id="TIGR04126">
    <property type="entry name" value="PGF_CTERM"/>
    <property type="match status" value="1"/>
</dbReference>
<protein>
    <recommendedName>
        <fullName evidence="6">PGF-CTERM sorting domain-containing protein</fullName>
    </recommendedName>
</protein>
<evidence type="ECO:0000256" key="2">
    <source>
        <dbReference type="SAM" id="MobiDB-lite"/>
    </source>
</evidence>
<dbReference type="GO" id="GO:0030115">
    <property type="term" value="C:S-layer"/>
    <property type="evidence" value="ECO:0007669"/>
    <property type="project" value="UniProtKB-SubCell"/>
</dbReference>
<dbReference type="KEGG" id="hut:Huta_2996"/>
<sequence length="683" mass="72924">MTKRNLAVLIVVAACVLAGTAVAAADNGDPGVPPMNDTDSADEAYVSDDGSVILASHGGSAAETAGEFGMNVSDGLVFGSFQQPVETNVTGAFSMAANQSQVNASGSLAMPRPETLQSLDVTVDSETSAENSRADMDLQTTVALPEDSQQLAMMFDQFTTAGSATMTGSSFETQGSAEWSAMTGMEAQEHSLDLQATDQGHVLEVSQSYNVSSFAAEQWNTREKAVQTLEGQFMMVAQMVNGSADFTMDSYNFESGDSGGHLDVEYTVELRGIHDFLRQGLLESLAQSGAFGETTTEDLDVQLDDVAIERVAVDVEINQGSGAASWNVSVDGYDQLALAYMDAVARADDSGMLENQSEQFEKQFAAMEAADLSQTGTWDVTVSTTSDGAVQADASMQQRTENWQAYVSERNARDLPAIGTQQFSFDAATEGEQVVMDGSFLVHQEDMLDQTLQSFEQSFQQSSSMTGIEMNPFARLSAAEFVGSQFDVSVNETLVTADGYAEFGNLSALTSLMDEEVAAGSMQQIYVDAEDETPTTYLRMENMVDSDNPDEATLREHEMITEETTIYLPGEWETQSQSVMVGDSGTETSMLLPMADDDSQQSDDGTQTDEDTETTESSSDDSTDEPTDEMTDGETETTADTNEGETETTEQAPDSTTTGGPGFGIAVSVVALIAVALIGSRRN</sequence>
<keyword evidence="5" id="KW-1185">Reference proteome</keyword>
<accession>C7NRY2</accession>
<proteinExistence type="predicted"/>
<dbReference type="HOGENOM" id="CLU_027254_0_0_2"/>
<keyword evidence="3" id="KW-0472">Membrane</keyword>
<dbReference type="PROSITE" id="PS51257">
    <property type="entry name" value="PROKAR_LIPOPROTEIN"/>
    <property type="match status" value="1"/>
</dbReference>
<feature type="region of interest" description="Disordered" evidence="2">
    <location>
        <begin position="588"/>
        <end position="663"/>
    </location>
</feature>
<feature type="transmembrane region" description="Helical" evidence="3">
    <location>
        <begin position="660"/>
        <end position="679"/>
    </location>
</feature>
<evidence type="ECO:0000313" key="5">
    <source>
        <dbReference type="Proteomes" id="UP000002071"/>
    </source>
</evidence>
<dbReference type="GO" id="GO:0005886">
    <property type="term" value="C:plasma membrane"/>
    <property type="evidence" value="ECO:0007669"/>
    <property type="project" value="UniProtKB-SubCell"/>
</dbReference>
<feature type="compositionally biased region" description="Acidic residues" evidence="2">
    <location>
        <begin position="595"/>
        <end position="648"/>
    </location>
</feature>
<evidence type="ECO:0008006" key="6">
    <source>
        <dbReference type="Google" id="ProtNLM"/>
    </source>
</evidence>
<dbReference type="eggNOG" id="arCOG10180">
    <property type="taxonomic scope" value="Archaea"/>
</dbReference>
<gene>
    <name evidence="4" type="ordered locus">Huta_2996</name>
</gene>